<evidence type="ECO:0000259" key="4">
    <source>
        <dbReference type="PROSITE" id="PS50932"/>
    </source>
</evidence>
<dbReference type="RefSeq" id="WP_034535076.1">
    <property type="nucleotide sequence ID" value="NZ_CP071732.1"/>
</dbReference>
<proteinExistence type="predicted"/>
<dbReference type="CDD" id="cd01392">
    <property type="entry name" value="HTH_LacI"/>
    <property type="match status" value="1"/>
</dbReference>
<keyword evidence="1" id="KW-0805">Transcription regulation</keyword>
<evidence type="ECO:0000256" key="1">
    <source>
        <dbReference type="ARBA" id="ARBA00023015"/>
    </source>
</evidence>
<evidence type="ECO:0000313" key="6">
    <source>
        <dbReference type="Proteomes" id="UP000663729"/>
    </source>
</evidence>
<organism evidence="5 6">
    <name type="scientific">Bifidobacterium saguini</name>
    <dbReference type="NCBI Taxonomy" id="762210"/>
    <lineage>
        <taxon>Bacteria</taxon>
        <taxon>Bacillati</taxon>
        <taxon>Actinomycetota</taxon>
        <taxon>Actinomycetes</taxon>
        <taxon>Bifidobacteriales</taxon>
        <taxon>Bifidobacteriaceae</taxon>
        <taxon>Bifidobacterium</taxon>
    </lineage>
</organism>
<reference evidence="5 6" key="1">
    <citation type="submission" date="2021-03" db="EMBL/GenBank/DDBJ databases">
        <title>Genome sequencing of Bifidobacterium saguini DSMZ 23967.</title>
        <authorList>
            <person name="Kim J."/>
        </authorList>
    </citation>
    <scope>NUCLEOTIDE SEQUENCE [LARGE SCALE GENOMIC DNA]</scope>
    <source>
        <strain evidence="5 6">DSMZ 23967</strain>
    </source>
</reference>
<accession>A0ABX7SB81</accession>
<dbReference type="Gene3D" id="1.10.260.40">
    <property type="entry name" value="lambda repressor-like DNA-binding domains"/>
    <property type="match status" value="1"/>
</dbReference>
<keyword evidence="2 5" id="KW-0238">DNA-binding</keyword>
<keyword evidence="3" id="KW-0804">Transcription</keyword>
<dbReference type="PANTHER" id="PTHR30146:SF153">
    <property type="entry name" value="LACTOSE OPERON REPRESSOR"/>
    <property type="match status" value="1"/>
</dbReference>
<dbReference type="PANTHER" id="PTHR30146">
    <property type="entry name" value="LACI-RELATED TRANSCRIPTIONAL REPRESSOR"/>
    <property type="match status" value="1"/>
</dbReference>
<dbReference type="InterPro" id="IPR010982">
    <property type="entry name" value="Lambda_DNA-bd_dom_sf"/>
</dbReference>
<keyword evidence="6" id="KW-1185">Reference proteome</keyword>
<dbReference type="GO" id="GO:0003677">
    <property type="term" value="F:DNA binding"/>
    <property type="evidence" value="ECO:0007669"/>
    <property type="project" value="UniProtKB-KW"/>
</dbReference>
<name>A0ABX7SB81_9BIFI</name>
<dbReference type="SUPFAM" id="SSF53822">
    <property type="entry name" value="Periplasmic binding protein-like I"/>
    <property type="match status" value="1"/>
</dbReference>
<dbReference type="SMART" id="SM00354">
    <property type="entry name" value="HTH_LACI"/>
    <property type="match status" value="1"/>
</dbReference>
<dbReference type="InterPro" id="IPR000843">
    <property type="entry name" value="HTH_LacI"/>
</dbReference>
<sequence length="328" mass="35946">MVTAKDVAKKAGVSQATVSYVMSGSRPISEATKKRVRKAMDELGYVPNINARSLAGGKVGVIGVLVRMDENTDLAELRPFLVVIMEEARKRGSSVMLVPADEGIEGLRRMARQGLVDGVLVFDIEWHDSRLEGIADLKIPVVLIGTTENSYGLPCIDVDYRRVAQLAVNRLVEEGARKIAVIGDWGRSSDRFAFSKLFGSEARVVAQVLGVDYELFTPPERGWRGIWAMKDMLLDIAKCHGGVAVRTPHALESLLELCVELGIRPGSDFYLVAVYVDGFEDALRVPVDNIDPVPELVSRQAVAMLFDQINGHVVTGSRFIAPRITVRS</sequence>
<evidence type="ECO:0000256" key="2">
    <source>
        <dbReference type="ARBA" id="ARBA00023125"/>
    </source>
</evidence>
<evidence type="ECO:0000313" key="5">
    <source>
        <dbReference type="EMBL" id="QTB90166.1"/>
    </source>
</evidence>
<dbReference type="InterPro" id="IPR028082">
    <property type="entry name" value="Peripla_BP_I"/>
</dbReference>
<dbReference type="Proteomes" id="UP000663729">
    <property type="component" value="Chromosome"/>
</dbReference>
<dbReference type="Pfam" id="PF00356">
    <property type="entry name" value="LacI"/>
    <property type="match status" value="1"/>
</dbReference>
<dbReference type="Pfam" id="PF13377">
    <property type="entry name" value="Peripla_BP_3"/>
    <property type="match status" value="1"/>
</dbReference>
<dbReference type="SUPFAM" id="SSF47413">
    <property type="entry name" value="lambda repressor-like DNA-binding domains"/>
    <property type="match status" value="1"/>
</dbReference>
<dbReference type="EMBL" id="CP071732">
    <property type="protein sequence ID" value="QTB90166.1"/>
    <property type="molecule type" value="Genomic_DNA"/>
</dbReference>
<feature type="domain" description="HTH lacI-type" evidence="4">
    <location>
        <begin position="2"/>
        <end position="56"/>
    </location>
</feature>
<dbReference type="PROSITE" id="PS50932">
    <property type="entry name" value="HTH_LACI_2"/>
    <property type="match status" value="1"/>
</dbReference>
<dbReference type="Gene3D" id="3.40.50.2300">
    <property type="match status" value="2"/>
</dbReference>
<dbReference type="InterPro" id="IPR046335">
    <property type="entry name" value="LacI/GalR-like_sensor"/>
</dbReference>
<protein>
    <submittedName>
        <fullName evidence="5">LacI family DNA-binding transcriptional regulator</fullName>
    </submittedName>
</protein>
<evidence type="ECO:0000256" key="3">
    <source>
        <dbReference type="ARBA" id="ARBA00023163"/>
    </source>
</evidence>
<gene>
    <name evidence="5" type="ORF">BSD967_07345</name>
</gene>